<comment type="caution">
    <text evidence="1">The sequence shown here is derived from an EMBL/GenBank/DDBJ whole genome shotgun (WGS) entry which is preliminary data.</text>
</comment>
<name>A0ABS2SNI6_9BACI</name>
<reference evidence="1" key="1">
    <citation type="submission" date="2021-01" db="EMBL/GenBank/DDBJ databases">
        <title>Genomic Encyclopedia of Type Strains, Phase IV (KMG-IV): sequencing the most valuable type-strain genomes for metagenomic binning, comparative biology and taxonomic classification.</title>
        <authorList>
            <person name="Goeker M."/>
        </authorList>
    </citation>
    <scope>NUCLEOTIDE SEQUENCE</scope>
    <source>
        <strain evidence="1">DSM 21943</strain>
    </source>
</reference>
<keyword evidence="2" id="KW-1185">Reference proteome</keyword>
<dbReference type="EMBL" id="JAFBCV010000001">
    <property type="protein sequence ID" value="MBM7837089.1"/>
    <property type="molecule type" value="Genomic_DNA"/>
</dbReference>
<organism evidence="1 2">
    <name type="scientific">Shouchella xiaoxiensis</name>
    <dbReference type="NCBI Taxonomy" id="766895"/>
    <lineage>
        <taxon>Bacteria</taxon>
        <taxon>Bacillati</taxon>
        <taxon>Bacillota</taxon>
        <taxon>Bacilli</taxon>
        <taxon>Bacillales</taxon>
        <taxon>Bacillaceae</taxon>
        <taxon>Shouchella</taxon>
    </lineage>
</organism>
<evidence type="ECO:0000313" key="1">
    <source>
        <dbReference type="EMBL" id="MBM7837089.1"/>
    </source>
</evidence>
<dbReference type="Proteomes" id="UP001179280">
    <property type="component" value="Unassembled WGS sequence"/>
</dbReference>
<gene>
    <name evidence="1" type="ORF">JOC54_000320</name>
</gene>
<proteinExistence type="predicted"/>
<evidence type="ECO:0000313" key="2">
    <source>
        <dbReference type="Proteomes" id="UP001179280"/>
    </source>
</evidence>
<accession>A0ABS2SNI6</accession>
<protein>
    <submittedName>
        <fullName evidence="1">Uncharacterized protein</fullName>
    </submittedName>
</protein>
<sequence length="222" mass="25074">MNSNLSNQDRGYKIVKNKSKTSSGHFFGGTTWTLPESKICKESMHQILTLNVSEAALMKLENRIAEIPLFSCLNCSLFWDNQHFKVDFINKSATILQQDQEEIEQQDEEDRIVNPLPLISVALREASSRDNQTDDDTIDRLFSELGTDYIGRAFGKPIIAQDALDLTCISCGGEMQFIAQITGDNDMESIFNEDVDFFFGETMLYFSLCPCCDVLKVEPQAI</sequence>
<dbReference type="RefSeq" id="WP_204463876.1">
    <property type="nucleotide sequence ID" value="NZ_JAFBCV010000001.1"/>
</dbReference>